<keyword evidence="3 7" id="KW-0812">Transmembrane</keyword>
<feature type="compositionally biased region" description="Low complexity" evidence="6">
    <location>
        <begin position="326"/>
        <end position="337"/>
    </location>
</feature>
<feature type="transmembrane region" description="Helical" evidence="7">
    <location>
        <begin position="15"/>
        <end position="41"/>
    </location>
</feature>
<evidence type="ECO:0000256" key="4">
    <source>
        <dbReference type="ARBA" id="ARBA00022989"/>
    </source>
</evidence>
<evidence type="ECO:0000313" key="9">
    <source>
        <dbReference type="Proteomes" id="UP000254425"/>
    </source>
</evidence>
<name>A0A345XU18_9ACTN</name>
<feature type="transmembrane region" description="Helical" evidence="7">
    <location>
        <begin position="517"/>
        <end position="540"/>
    </location>
</feature>
<dbReference type="KEGG" id="sarm:DVA86_23280"/>
<comment type="subcellular location">
    <subcellularLocation>
        <location evidence="1">Cell membrane</location>
        <topology evidence="1">Multi-pass membrane protein</topology>
    </subcellularLocation>
</comment>
<dbReference type="RefSeq" id="WP_208881085.1">
    <property type="nucleotide sequence ID" value="NZ_CP031320.1"/>
</dbReference>
<dbReference type="Proteomes" id="UP000254425">
    <property type="component" value="Chromosome"/>
</dbReference>
<feature type="transmembrane region" description="Helical" evidence="7">
    <location>
        <begin position="98"/>
        <end position="118"/>
    </location>
</feature>
<gene>
    <name evidence="8" type="ORF">DVA86_23280</name>
</gene>
<dbReference type="CDD" id="cd06581">
    <property type="entry name" value="TM_PBP1_LivM_like"/>
    <property type="match status" value="1"/>
</dbReference>
<keyword evidence="2" id="KW-1003">Cell membrane</keyword>
<feature type="transmembrane region" description="Helical" evidence="7">
    <location>
        <begin position="264"/>
        <end position="283"/>
    </location>
</feature>
<protein>
    <submittedName>
        <fullName evidence="8">Branched-chain amino acid ABC transporter permease</fullName>
    </submittedName>
</protein>
<keyword evidence="9" id="KW-1185">Reference proteome</keyword>
<reference evidence="8 9" key="1">
    <citation type="submission" date="2018-07" db="EMBL/GenBank/DDBJ databases">
        <title>Draft genome of the type strain Streptomyces armeniacus ATCC 15676.</title>
        <authorList>
            <person name="Labana P."/>
            <person name="Gosse J.T."/>
            <person name="Boddy C.N."/>
        </authorList>
    </citation>
    <scope>NUCLEOTIDE SEQUENCE [LARGE SCALE GENOMIC DNA]</scope>
    <source>
        <strain evidence="8 9">ATCC 15676</strain>
    </source>
</reference>
<keyword evidence="5 7" id="KW-0472">Membrane</keyword>
<dbReference type="GO" id="GO:0015658">
    <property type="term" value="F:branched-chain amino acid transmembrane transporter activity"/>
    <property type="evidence" value="ECO:0007669"/>
    <property type="project" value="InterPro"/>
</dbReference>
<proteinExistence type="predicted"/>
<feature type="transmembrane region" description="Helical" evidence="7">
    <location>
        <begin position="363"/>
        <end position="381"/>
    </location>
</feature>
<feature type="compositionally biased region" description="Low complexity" evidence="6">
    <location>
        <begin position="689"/>
        <end position="716"/>
    </location>
</feature>
<dbReference type="AlphaFoldDB" id="A0A345XU18"/>
<evidence type="ECO:0000256" key="1">
    <source>
        <dbReference type="ARBA" id="ARBA00004651"/>
    </source>
</evidence>
<evidence type="ECO:0000256" key="5">
    <source>
        <dbReference type="ARBA" id="ARBA00023136"/>
    </source>
</evidence>
<feature type="compositionally biased region" description="Gly residues" evidence="6">
    <location>
        <begin position="313"/>
        <end position="325"/>
    </location>
</feature>
<accession>A0A345XU18</accession>
<dbReference type="CDD" id="cd06582">
    <property type="entry name" value="TM_PBP1_LivH_like"/>
    <property type="match status" value="1"/>
</dbReference>
<evidence type="ECO:0000256" key="2">
    <source>
        <dbReference type="ARBA" id="ARBA00022475"/>
    </source>
</evidence>
<feature type="transmembrane region" description="Helical" evidence="7">
    <location>
        <begin position="226"/>
        <end position="252"/>
    </location>
</feature>
<dbReference type="Pfam" id="PF02653">
    <property type="entry name" value="BPD_transp_2"/>
    <property type="match status" value="2"/>
</dbReference>
<evidence type="ECO:0000256" key="6">
    <source>
        <dbReference type="SAM" id="MobiDB-lite"/>
    </source>
</evidence>
<dbReference type="PANTHER" id="PTHR30482">
    <property type="entry name" value="HIGH-AFFINITY BRANCHED-CHAIN AMINO ACID TRANSPORT SYSTEM PERMEASE"/>
    <property type="match status" value="1"/>
</dbReference>
<feature type="compositionally biased region" description="Gly residues" evidence="6">
    <location>
        <begin position="668"/>
        <end position="688"/>
    </location>
</feature>
<feature type="transmembrane region" description="Helical" evidence="7">
    <location>
        <begin position="561"/>
        <end position="587"/>
    </location>
</feature>
<dbReference type="EMBL" id="CP031320">
    <property type="protein sequence ID" value="AXK35134.1"/>
    <property type="molecule type" value="Genomic_DNA"/>
</dbReference>
<feature type="transmembrane region" description="Helical" evidence="7">
    <location>
        <begin position="599"/>
        <end position="627"/>
    </location>
</feature>
<feature type="transmembrane region" description="Helical" evidence="7">
    <location>
        <begin position="388"/>
        <end position="411"/>
    </location>
</feature>
<feature type="region of interest" description="Disordered" evidence="6">
    <location>
        <begin position="666"/>
        <end position="726"/>
    </location>
</feature>
<dbReference type="InterPro" id="IPR001851">
    <property type="entry name" value="ABC_transp_permease"/>
</dbReference>
<feature type="transmembrane region" description="Helical" evidence="7">
    <location>
        <begin position="440"/>
        <end position="461"/>
    </location>
</feature>
<feature type="transmembrane region" description="Helical" evidence="7">
    <location>
        <begin position="61"/>
        <end position="86"/>
    </location>
</feature>
<dbReference type="GO" id="GO:0005886">
    <property type="term" value="C:plasma membrane"/>
    <property type="evidence" value="ECO:0007669"/>
    <property type="project" value="UniProtKB-SubCell"/>
</dbReference>
<feature type="region of interest" description="Disordered" evidence="6">
    <location>
        <begin position="312"/>
        <end position="337"/>
    </location>
</feature>
<evidence type="ECO:0000313" key="8">
    <source>
        <dbReference type="EMBL" id="AXK35134.1"/>
    </source>
</evidence>
<sequence>MGALDAQLVPAVDGVAYGLLLFVVAAGLSLAFGTAGVLNLAHGTLYAIGAYIGAELSDGTWGGMLLGLAAGTAAACAAGALLSLATAPLSRRGHLAQALLTFGLALVVGDLLVEFFGADELPVHIPGALDESVSLLGHRYPAYRLTFIGMAVLLAVAGTWVLTRTRAGAAVRAAADDPEMLAASGISPKAVHTGVLAAAGALAGAAGVLGAPIIGPGPGTADNVLMLSLVVVVLGGLRSLWGILLAAVAVGEVQTLGVSVAPDWAPYLLFASMAAVLVLRPGGALEHGGGPDTGHDGAADPLARLRRRLARRGGSGGGAGSGAAGGREAASGRGAAPFRGSARSAAARVRASLPTPVRSGLRGFAPLALLFGPLVFAPAVLDEYSVSLVAYALALGLVAVSVTVLTGYAGLPTLGQTAPFAVGAYTTALLADEGWTVGPVQLAAAAAASALFALVTGPAVIRARGTTVLMITLAVGELTGTVISQTKSVTGGTDGLYGFAPTEALWGGEPMIEEVDVYGYALAVTAVVVVITVLCLRSSAGKLLTGSRGAEARMRASGHPVARYLMLAYIGAGALAGVGGSLLVSVQQYVSPADAGFEIAALALLAAVIGGTTSVVGTLLGVGLIVYTRDWLSGAWPGHGPLLLGSLFILTVYLLPRGLAGLWPSGRGPDGAKGPGDGGSSDAGGTDAGSGTAVGQPAAEAAGTADTAETAGVAAGSADKAQEAAP</sequence>
<dbReference type="InterPro" id="IPR043428">
    <property type="entry name" value="LivM-like"/>
</dbReference>
<feature type="transmembrane region" description="Helical" evidence="7">
    <location>
        <begin position="190"/>
        <end position="214"/>
    </location>
</feature>
<feature type="transmembrane region" description="Helical" evidence="7">
    <location>
        <begin position="468"/>
        <end position="486"/>
    </location>
</feature>
<dbReference type="PANTHER" id="PTHR30482:SF17">
    <property type="entry name" value="ABC TRANSPORTER ATP-BINDING PROTEIN"/>
    <property type="match status" value="1"/>
</dbReference>
<keyword evidence="4 7" id="KW-1133">Transmembrane helix</keyword>
<feature type="transmembrane region" description="Helical" evidence="7">
    <location>
        <begin position="639"/>
        <end position="656"/>
    </location>
</feature>
<feature type="transmembrane region" description="Helical" evidence="7">
    <location>
        <begin position="142"/>
        <end position="162"/>
    </location>
</feature>
<evidence type="ECO:0000256" key="3">
    <source>
        <dbReference type="ARBA" id="ARBA00022692"/>
    </source>
</evidence>
<organism evidence="8 9">
    <name type="scientific">Streptomyces armeniacus</name>
    <dbReference type="NCBI Taxonomy" id="83291"/>
    <lineage>
        <taxon>Bacteria</taxon>
        <taxon>Bacillati</taxon>
        <taxon>Actinomycetota</taxon>
        <taxon>Actinomycetes</taxon>
        <taxon>Kitasatosporales</taxon>
        <taxon>Streptomycetaceae</taxon>
        <taxon>Streptomyces</taxon>
    </lineage>
</organism>
<evidence type="ECO:0000256" key="7">
    <source>
        <dbReference type="SAM" id="Phobius"/>
    </source>
</evidence>